<dbReference type="EMBL" id="JAVRQU010000001">
    <property type="protein sequence ID" value="KAK5707974.1"/>
    <property type="molecule type" value="Genomic_DNA"/>
</dbReference>
<feature type="region of interest" description="Disordered" evidence="1">
    <location>
        <begin position="35"/>
        <end position="92"/>
    </location>
</feature>
<sequence>MSGSDEQKPSGLLSMIGDPLGKVLEPVLKPTLGKVTGAIGEPTGDAMNDVRAQAKREKGYTDEEKPEEEWWGGKALGTEQAGGNNPLGLSKQ</sequence>
<accession>A0AAN7ZWF5</accession>
<name>A0AAN7ZWF5_9PEZI</name>
<gene>
    <name evidence="2" type="ORF">LTR97_000513</name>
</gene>
<comment type="caution">
    <text evidence="2">The sequence shown here is derived from an EMBL/GenBank/DDBJ whole genome shotgun (WGS) entry which is preliminary data.</text>
</comment>
<feature type="compositionally biased region" description="Basic and acidic residues" evidence="1">
    <location>
        <begin position="52"/>
        <end position="63"/>
    </location>
</feature>
<evidence type="ECO:0000313" key="2">
    <source>
        <dbReference type="EMBL" id="KAK5707974.1"/>
    </source>
</evidence>
<dbReference type="AlphaFoldDB" id="A0AAN7ZWF5"/>
<protein>
    <submittedName>
        <fullName evidence="2">Uncharacterized protein</fullName>
    </submittedName>
</protein>
<proteinExistence type="predicted"/>
<organism evidence="2 3">
    <name type="scientific">Elasticomyces elasticus</name>
    <dbReference type="NCBI Taxonomy" id="574655"/>
    <lineage>
        <taxon>Eukaryota</taxon>
        <taxon>Fungi</taxon>
        <taxon>Dikarya</taxon>
        <taxon>Ascomycota</taxon>
        <taxon>Pezizomycotina</taxon>
        <taxon>Dothideomycetes</taxon>
        <taxon>Dothideomycetidae</taxon>
        <taxon>Mycosphaerellales</taxon>
        <taxon>Teratosphaeriaceae</taxon>
        <taxon>Elasticomyces</taxon>
    </lineage>
</organism>
<evidence type="ECO:0000256" key="1">
    <source>
        <dbReference type="SAM" id="MobiDB-lite"/>
    </source>
</evidence>
<evidence type="ECO:0000313" key="3">
    <source>
        <dbReference type="Proteomes" id="UP001310594"/>
    </source>
</evidence>
<reference evidence="2" key="1">
    <citation type="submission" date="2023-08" db="EMBL/GenBank/DDBJ databases">
        <title>Black Yeasts Isolated from many extreme environments.</title>
        <authorList>
            <person name="Coleine C."/>
            <person name="Stajich J.E."/>
            <person name="Selbmann L."/>
        </authorList>
    </citation>
    <scope>NUCLEOTIDE SEQUENCE</scope>
    <source>
        <strain evidence="2">CCFEE 5810</strain>
    </source>
</reference>
<dbReference type="Proteomes" id="UP001310594">
    <property type="component" value="Unassembled WGS sequence"/>
</dbReference>